<dbReference type="SUPFAM" id="SSF53098">
    <property type="entry name" value="Ribonuclease H-like"/>
    <property type="match status" value="1"/>
</dbReference>
<evidence type="ECO:0000256" key="2">
    <source>
        <dbReference type="ARBA" id="ARBA00022723"/>
    </source>
</evidence>
<dbReference type="InterPro" id="IPR052035">
    <property type="entry name" value="ZnF_BED_domain_contain"/>
</dbReference>
<keyword evidence="2" id="KW-0479">Metal-binding</keyword>
<dbReference type="GO" id="GO:0046983">
    <property type="term" value="F:protein dimerization activity"/>
    <property type="evidence" value="ECO:0007669"/>
    <property type="project" value="InterPro"/>
</dbReference>
<evidence type="ECO:0000256" key="9">
    <source>
        <dbReference type="SAM" id="MobiDB-lite"/>
    </source>
</evidence>
<dbReference type="Proteomes" id="UP000267096">
    <property type="component" value="Unassembled WGS sequence"/>
</dbReference>
<keyword evidence="5" id="KW-0805">Transcription regulation</keyword>
<evidence type="ECO:0000256" key="6">
    <source>
        <dbReference type="ARBA" id="ARBA00023125"/>
    </source>
</evidence>
<keyword evidence="6" id="KW-0238">DNA-binding</keyword>
<evidence type="ECO:0000256" key="5">
    <source>
        <dbReference type="ARBA" id="ARBA00023015"/>
    </source>
</evidence>
<dbReference type="GO" id="GO:0008270">
    <property type="term" value="F:zinc ion binding"/>
    <property type="evidence" value="ECO:0007669"/>
    <property type="project" value="UniProtKB-KW"/>
</dbReference>
<reference evidence="12 13" key="2">
    <citation type="submission" date="2018-11" db="EMBL/GenBank/DDBJ databases">
        <authorList>
            <consortium name="Pathogen Informatics"/>
        </authorList>
    </citation>
    <scope>NUCLEOTIDE SEQUENCE [LARGE SCALE GENOMIC DNA]</scope>
</reference>
<dbReference type="Pfam" id="PF02892">
    <property type="entry name" value="zf-BED"/>
    <property type="match status" value="1"/>
</dbReference>
<keyword evidence="3" id="KW-0863">Zinc-finger</keyword>
<evidence type="ECO:0000256" key="3">
    <source>
        <dbReference type="ARBA" id="ARBA00022771"/>
    </source>
</evidence>
<evidence type="ECO:0000259" key="10">
    <source>
        <dbReference type="Pfam" id="PF02892"/>
    </source>
</evidence>
<feature type="domain" description="BED-type" evidence="10">
    <location>
        <begin position="78"/>
        <end position="129"/>
    </location>
</feature>
<feature type="domain" description="HAT C-terminal dimerisation" evidence="11">
    <location>
        <begin position="646"/>
        <end position="702"/>
    </location>
</feature>
<dbReference type="InterPro" id="IPR003656">
    <property type="entry name" value="Znf_BED"/>
</dbReference>
<dbReference type="SMART" id="SM00614">
    <property type="entry name" value="ZnF_BED"/>
    <property type="match status" value="1"/>
</dbReference>
<reference evidence="14" key="1">
    <citation type="submission" date="2017-02" db="UniProtKB">
        <authorList>
            <consortium name="WormBaseParasite"/>
        </authorList>
    </citation>
    <scope>IDENTIFICATION</scope>
</reference>
<proteinExistence type="predicted"/>
<evidence type="ECO:0000256" key="4">
    <source>
        <dbReference type="ARBA" id="ARBA00022833"/>
    </source>
</evidence>
<sequence>MSVTRSSNRSKRLTLPAAAENSLDIDSCNTEVICEAQRVQQQQQQAQTEQPATETIASRTYTRLHARRLKHPRAKLNSALWAHFEECTTDRTSSICKVETSPGVMCGCRIRRPQGSTTGMKRHFKSRHPEQFKLYLFNKIQNLTKNGIASQDINEFKKLQAEQEQSASKPTKSHHIKKQCCTQSRSSPHENRSTSAPLDDSSGRCIVPKAESSTLKFIEALDPYANVKHSSVFRNHLCDLLYRSVKEAVDAELNADLPQVSGICLTADSHPSEWGDKHELITLHYIVTDTDNRFRLRKFCLACPNFNEQLSAETVPVVLNKIVTDMMNASLSEHIPKYLVVDENSSLIQDVAWFRKIHVQSPIVYFGHILSAAVRLNIVVGELGVLLDKCKKLSLILSRSPEHTKKLQNACRLRNIPFKRIPQPAAAGLEWNTIVKSLRAIVDLKDALLWWKTKEPLSAFSSSIPTEENFDWLRELLIALKILSDCYETLARPNQPTIHLVTTSLLLISKIPKGTSTIVQRFVEAIQHEINEKVPNLGRAIEVYNLGNFLHPKYKGRLLSIGGDRVTLEKTIEAVRKRFREDVECLEYDEKLSSQSRLESMLSRAMCNNSTSSSIWDAVDEAAVAENLMELNGSRNAVRKPAIDVEIERYIREYPQVDETELDILAYWSNQQSDLPKLTQLAREILCIPTTNSSVFESSSDFSCASNLSANICEEKIEKMLFIRQNYDRLSHRILATDFGDDQYEGPKGKLPDHTDCGQDEQMATDGDGVVKSELELPTEAVSRASTARNSDIMEFNSESTPRNCDTLPPQRQVAEGSCEGAEILHGNGEQMNVDDIYKCLLTVGAIPQS</sequence>
<keyword evidence="7" id="KW-0804">Transcription</keyword>
<dbReference type="Pfam" id="PF05699">
    <property type="entry name" value="Dimer_Tnp_hAT"/>
    <property type="match status" value="1"/>
</dbReference>
<dbReference type="EMBL" id="UYRR01031524">
    <property type="protein sequence ID" value="VDK50751.1"/>
    <property type="molecule type" value="Genomic_DNA"/>
</dbReference>
<organism evidence="14">
    <name type="scientific">Anisakis simplex</name>
    <name type="common">Herring worm</name>
    <dbReference type="NCBI Taxonomy" id="6269"/>
    <lineage>
        <taxon>Eukaryota</taxon>
        <taxon>Metazoa</taxon>
        <taxon>Ecdysozoa</taxon>
        <taxon>Nematoda</taxon>
        <taxon>Chromadorea</taxon>
        <taxon>Rhabditida</taxon>
        <taxon>Spirurina</taxon>
        <taxon>Ascaridomorpha</taxon>
        <taxon>Ascaridoidea</taxon>
        <taxon>Anisakidae</taxon>
        <taxon>Anisakis</taxon>
        <taxon>Anisakis simplex complex</taxon>
    </lineage>
</organism>
<accession>A0A0M3K0S7</accession>
<evidence type="ECO:0000256" key="7">
    <source>
        <dbReference type="ARBA" id="ARBA00023163"/>
    </source>
</evidence>
<keyword evidence="13" id="KW-1185">Reference proteome</keyword>
<dbReference type="PANTHER" id="PTHR46481">
    <property type="entry name" value="ZINC FINGER BED DOMAIN-CONTAINING PROTEIN 4"/>
    <property type="match status" value="1"/>
</dbReference>
<dbReference type="GO" id="GO:0003677">
    <property type="term" value="F:DNA binding"/>
    <property type="evidence" value="ECO:0007669"/>
    <property type="project" value="UniProtKB-KW"/>
</dbReference>
<dbReference type="OrthoDB" id="7699631at2759"/>
<comment type="subcellular location">
    <subcellularLocation>
        <location evidence="1">Nucleus</location>
    </subcellularLocation>
</comment>
<dbReference type="InterPro" id="IPR012337">
    <property type="entry name" value="RNaseH-like_sf"/>
</dbReference>
<dbReference type="PANTHER" id="PTHR46481:SF10">
    <property type="entry name" value="ZINC FINGER BED DOMAIN-CONTAINING PROTEIN 39"/>
    <property type="match status" value="1"/>
</dbReference>
<evidence type="ECO:0000313" key="14">
    <source>
        <dbReference type="WBParaSite" id="ASIM_0001442701-mRNA-1"/>
    </source>
</evidence>
<evidence type="ECO:0000313" key="12">
    <source>
        <dbReference type="EMBL" id="VDK50751.1"/>
    </source>
</evidence>
<gene>
    <name evidence="12" type="ORF">ASIM_LOCUS13854</name>
</gene>
<dbReference type="GO" id="GO:0005634">
    <property type="term" value="C:nucleus"/>
    <property type="evidence" value="ECO:0007669"/>
    <property type="project" value="UniProtKB-SubCell"/>
</dbReference>
<evidence type="ECO:0000256" key="1">
    <source>
        <dbReference type="ARBA" id="ARBA00004123"/>
    </source>
</evidence>
<dbReference type="AlphaFoldDB" id="A0A0M3K0S7"/>
<protein>
    <submittedName>
        <fullName evidence="14">BED-type domain-containing protein</fullName>
    </submittedName>
</protein>
<feature type="region of interest" description="Disordered" evidence="9">
    <location>
        <begin position="160"/>
        <end position="202"/>
    </location>
</feature>
<evidence type="ECO:0000259" key="11">
    <source>
        <dbReference type="Pfam" id="PF05699"/>
    </source>
</evidence>
<dbReference type="InterPro" id="IPR008906">
    <property type="entry name" value="HATC_C_dom"/>
</dbReference>
<evidence type="ECO:0000256" key="8">
    <source>
        <dbReference type="ARBA" id="ARBA00023242"/>
    </source>
</evidence>
<keyword evidence="8" id="KW-0539">Nucleus</keyword>
<evidence type="ECO:0000313" key="13">
    <source>
        <dbReference type="Proteomes" id="UP000267096"/>
    </source>
</evidence>
<name>A0A0M3K0S7_ANISI</name>
<keyword evidence="4" id="KW-0862">Zinc</keyword>
<dbReference type="WBParaSite" id="ASIM_0001442701-mRNA-1">
    <property type="protein sequence ID" value="ASIM_0001442701-mRNA-1"/>
    <property type="gene ID" value="ASIM_0001442701"/>
</dbReference>